<dbReference type="NCBIfam" id="TIGR01141">
    <property type="entry name" value="hisC"/>
    <property type="match status" value="1"/>
</dbReference>
<dbReference type="EC" id="2.6.1.9" evidence="11"/>
<keyword evidence="7 11" id="KW-0808">Transferase</keyword>
<dbReference type="InterPro" id="IPR004839">
    <property type="entry name" value="Aminotransferase_I/II_large"/>
</dbReference>
<dbReference type="PANTHER" id="PTHR42885:SF2">
    <property type="entry name" value="HISTIDINOL-PHOSPHATE AMINOTRANSFERASE"/>
    <property type="match status" value="1"/>
</dbReference>
<keyword evidence="6 11" id="KW-0028">Amino-acid biosynthesis</keyword>
<evidence type="ECO:0000256" key="2">
    <source>
        <dbReference type="ARBA" id="ARBA00005011"/>
    </source>
</evidence>
<dbReference type="InterPro" id="IPR001917">
    <property type="entry name" value="Aminotrans_II_pyridoxalP_BS"/>
</dbReference>
<dbReference type="HAMAP" id="MF_01023">
    <property type="entry name" value="HisC_aminotrans_2"/>
    <property type="match status" value="1"/>
</dbReference>
<protein>
    <recommendedName>
        <fullName evidence="11">Histidinol-phosphate aminotransferase</fullName>
        <ecNumber evidence="11">2.6.1.9</ecNumber>
    </recommendedName>
    <alternativeName>
        <fullName evidence="11">Imidazole acetol-phosphate transaminase</fullName>
    </alternativeName>
</protein>
<feature type="modified residue" description="N6-(pyridoxal phosphate)lysine" evidence="11">
    <location>
        <position position="214"/>
    </location>
</feature>
<comment type="subunit">
    <text evidence="4 11">Homodimer.</text>
</comment>
<dbReference type="AlphaFoldDB" id="A0A557RHL8"/>
<comment type="similarity">
    <text evidence="3 11">Belongs to the class-II pyridoxal-phosphate-dependent aminotransferase family. Histidinol-phosphate aminotransferase subfamily.</text>
</comment>
<dbReference type="GO" id="GO:0030170">
    <property type="term" value="F:pyridoxal phosphate binding"/>
    <property type="evidence" value="ECO:0007669"/>
    <property type="project" value="InterPro"/>
</dbReference>
<feature type="domain" description="Aminotransferase class I/classII large" evidence="12">
    <location>
        <begin position="24"/>
        <end position="352"/>
    </location>
</feature>
<keyword evidence="5 11" id="KW-0032">Aminotransferase</keyword>
<organism evidence="13 14">
    <name type="scientific">Spiribacter aquaticus</name>
    <dbReference type="NCBI Taxonomy" id="1935996"/>
    <lineage>
        <taxon>Bacteria</taxon>
        <taxon>Pseudomonadati</taxon>
        <taxon>Pseudomonadota</taxon>
        <taxon>Gammaproteobacteria</taxon>
        <taxon>Chromatiales</taxon>
        <taxon>Ectothiorhodospiraceae</taxon>
        <taxon>Spiribacter</taxon>
    </lineage>
</organism>
<dbReference type="RefSeq" id="WP_144348206.1">
    <property type="nucleotide sequence ID" value="NZ_VMKP01000003.1"/>
</dbReference>
<dbReference type="PANTHER" id="PTHR42885">
    <property type="entry name" value="HISTIDINOL-PHOSPHATE AMINOTRANSFERASE-RELATED"/>
    <property type="match status" value="1"/>
</dbReference>
<comment type="pathway">
    <text evidence="2 11">Amino-acid biosynthesis; L-histidine biosynthesis; L-histidine from 5-phospho-alpha-D-ribose 1-diphosphate: step 7/9.</text>
</comment>
<dbReference type="InterPro" id="IPR015422">
    <property type="entry name" value="PyrdxlP-dep_Trfase_small"/>
</dbReference>
<dbReference type="EMBL" id="VMKP01000003">
    <property type="protein sequence ID" value="TVO64661.1"/>
    <property type="molecule type" value="Genomic_DNA"/>
</dbReference>
<dbReference type="UniPathway" id="UPA00031">
    <property type="reaction ID" value="UER00012"/>
</dbReference>
<evidence type="ECO:0000256" key="7">
    <source>
        <dbReference type="ARBA" id="ARBA00022679"/>
    </source>
</evidence>
<evidence type="ECO:0000256" key="1">
    <source>
        <dbReference type="ARBA" id="ARBA00001933"/>
    </source>
</evidence>
<evidence type="ECO:0000256" key="9">
    <source>
        <dbReference type="ARBA" id="ARBA00023102"/>
    </source>
</evidence>
<dbReference type="InterPro" id="IPR015421">
    <property type="entry name" value="PyrdxlP-dep_Trfase_major"/>
</dbReference>
<sequence length="356" mass="37779">MTYERDIIRHMAGYVPGEQPTDPGVIKLNTNENPWPPSPRVMEALTTIGAEALRRYPSPGAAAVMNEAAALHGVNRSQLVATNGGDELLRLAITTFVPPGQPIGIAEPSYSLYPVLAAIHDSPVHRVALDSDWAPPAEFAAEMNRAGVALTLLVNPHAPSGRLLAADVISALADALQGVLLVDEAYVDFADPDHDVTALIHRHDNLMILRTLSKGYSLAGLRLGYGIGPAGLIEPIATKTRDSYSVDAVADHLGAAALADQSSARASWAAVRDERQRLTGTLREAGFTVPDSQANFCLARVPEGAAAGAAQLYAGLKDQGILVRHFDTPRLRDHLRISVGTPAQNDALLTALLAML</sequence>
<dbReference type="GO" id="GO:0004400">
    <property type="term" value="F:histidinol-phosphate transaminase activity"/>
    <property type="evidence" value="ECO:0007669"/>
    <property type="project" value="UniProtKB-UniRule"/>
</dbReference>
<reference evidence="13 14" key="1">
    <citation type="submission" date="2019-07" db="EMBL/GenBank/DDBJ databases">
        <title>Reclasification of Spiribacter aquaticus.</title>
        <authorList>
            <person name="Leon M.J."/>
            <person name="Sanchez-Porro C."/>
            <person name="Ventosa A."/>
        </authorList>
    </citation>
    <scope>NUCLEOTIDE SEQUENCE [LARGE SCALE GENOMIC DNA]</scope>
    <source>
        <strain evidence="13 14">SP30</strain>
    </source>
</reference>
<evidence type="ECO:0000256" key="8">
    <source>
        <dbReference type="ARBA" id="ARBA00022898"/>
    </source>
</evidence>
<name>A0A557RHL8_9GAMM</name>
<evidence type="ECO:0000259" key="12">
    <source>
        <dbReference type="Pfam" id="PF00155"/>
    </source>
</evidence>
<dbReference type="GO" id="GO:0000105">
    <property type="term" value="P:L-histidine biosynthetic process"/>
    <property type="evidence" value="ECO:0007669"/>
    <property type="project" value="UniProtKB-UniRule"/>
</dbReference>
<evidence type="ECO:0000313" key="14">
    <source>
        <dbReference type="Proteomes" id="UP000316688"/>
    </source>
</evidence>
<keyword evidence="8 11" id="KW-0663">Pyridoxal phosphate</keyword>
<keyword evidence="14" id="KW-1185">Reference proteome</keyword>
<keyword evidence="9 11" id="KW-0368">Histidine biosynthesis</keyword>
<dbReference type="InterPro" id="IPR005861">
    <property type="entry name" value="HisP_aminotrans"/>
</dbReference>
<dbReference type="Pfam" id="PF00155">
    <property type="entry name" value="Aminotran_1_2"/>
    <property type="match status" value="1"/>
</dbReference>
<dbReference type="PROSITE" id="PS00599">
    <property type="entry name" value="AA_TRANSFER_CLASS_2"/>
    <property type="match status" value="1"/>
</dbReference>
<dbReference type="Gene3D" id="3.40.640.10">
    <property type="entry name" value="Type I PLP-dependent aspartate aminotransferase-like (Major domain)"/>
    <property type="match status" value="1"/>
</dbReference>
<proteinExistence type="inferred from homology"/>
<dbReference type="Gene3D" id="3.90.1150.10">
    <property type="entry name" value="Aspartate Aminotransferase, domain 1"/>
    <property type="match status" value="1"/>
</dbReference>
<evidence type="ECO:0000256" key="10">
    <source>
        <dbReference type="ARBA" id="ARBA00047481"/>
    </source>
</evidence>
<comment type="cofactor">
    <cofactor evidence="1 11">
        <name>pyridoxal 5'-phosphate</name>
        <dbReference type="ChEBI" id="CHEBI:597326"/>
    </cofactor>
</comment>
<comment type="catalytic activity">
    <reaction evidence="10 11">
        <text>L-histidinol phosphate + 2-oxoglutarate = 3-(imidazol-4-yl)-2-oxopropyl phosphate + L-glutamate</text>
        <dbReference type="Rhea" id="RHEA:23744"/>
        <dbReference type="ChEBI" id="CHEBI:16810"/>
        <dbReference type="ChEBI" id="CHEBI:29985"/>
        <dbReference type="ChEBI" id="CHEBI:57766"/>
        <dbReference type="ChEBI" id="CHEBI:57980"/>
        <dbReference type="EC" id="2.6.1.9"/>
    </reaction>
</comment>
<comment type="caution">
    <text evidence="13">The sequence shown here is derived from an EMBL/GenBank/DDBJ whole genome shotgun (WGS) entry which is preliminary data.</text>
</comment>
<evidence type="ECO:0000256" key="6">
    <source>
        <dbReference type="ARBA" id="ARBA00022605"/>
    </source>
</evidence>
<evidence type="ECO:0000256" key="4">
    <source>
        <dbReference type="ARBA" id="ARBA00011738"/>
    </source>
</evidence>
<evidence type="ECO:0000256" key="11">
    <source>
        <dbReference type="HAMAP-Rule" id="MF_01023"/>
    </source>
</evidence>
<evidence type="ECO:0000256" key="3">
    <source>
        <dbReference type="ARBA" id="ARBA00007970"/>
    </source>
</evidence>
<dbReference type="SUPFAM" id="SSF53383">
    <property type="entry name" value="PLP-dependent transferases"/>
    <property type="match status" value="1"/>
</dbReference>
<dbReference type="Proteomes" id="UP000316688">
    <property type="component" value="Unassembled WGS sequence"/>
</dbReference>
<dbReference type="InterPro" id="IPR015424">
    <property type="entry name" value="PyrdxlP-dep_Trfase"/>
</dbReference>
<evidence type="ECO:0000256" key="5">
    <source>
        <dbReference type="ARBA" id="ARBA00022576"/>
    </source>
</evidence>
<evidence type="ECO:0000313" key="13">
    <source>
        <dbReference type="EMBL" id="TVO64661.1"/>
    </source>
</evidence>
<accession>A0A557RHL8</accession>
<gene>
    <name evidence="11 13" type="primary">hisC</name>
    <name evidence="13" type="ORF">FPL11_08405</name>
</gene>
<dbReference type="CDD" id="cd00609">
    <property type="entry name" value="AAT_like"/>
    <property type="match status" value="1"/>
</dbReference>